<evidence type="ECO:0000256" key="9">
    <source>
        <dbReference type="ARBA" id="ARBA00025439"/>
    </source>
</evidence>
<dbReference type="PANTHER" id="PTHR32196">
    <property type="entry name" value="ABC TRANSPORTER PERMEASE PROTEIN YPHD-RELATED-RELATED"/>
    <property type="match status" value="1"/>
</dbReference>
<sequence length="317" mass="32751">MMMTTLKALTRSREFSVFAMLVLVALYLSFANEYFLSQRNLMNVGRQGAVVAIVALGQALVIIARGIDLSVGSVIGLSAVCSAITLDVTGSNALALAAGLGAGLFAGALNGLMVTQFRINPFIATLGMLSIARGVALLMTGGIPVTYMGWAEVLGAGRIWDIPVSVILMIVLALIVHLIAARTVTGREIYAVGDNPKAARLAGIDTSRIRMIVFAFCGLLSGLGGIILAGNLASADPNLGMGYELDVIAAVILGGTALSGGRGSIIGVFIGAMLMALLNNAFVLLGISAYWQVVTKGLIIILAVGIDGLRRGNEADD</sequence>
<comment type="caution">
    <text evidence="12">The sequence shown here is derived from an EMBL/GenBank/DDBJ whole genome shotgun (WGS) entry which is preliminary data.</text>
</comment>
<dbReference type="Pfam" id="PF02653">
    <property type="entry name" value="BPD_transp_2"/>
    <property type="match status" value="1"/>
</dbReference>
<feature type="transmembrane region" description="Helical" evidence="11">
    <location>
        <begin position="47"/>
        <end position="64"/>
    </location>
</feature>
<evidence type="ECO:0000256" key="6">
    <source>
        <dbReference type="ARBA" id="ARBA00022692"/>
    </source>
</evidence>
<comment type="subunit">
    <text evidence="2">The complex is composed of two ATP-binding proteins (LsrA), two transmembrane proteins (LsrC and LsrD) and a solute-binding protein (LsrB).</text>
</comment>
<protein>
    <recommendedName>
        <fullName evidence="10">Autoinducer 2 import system permease protein LsrD</fullName>
    </recommendedName>
</protein>
<keyword evidence="3" id="KW-0813">Transport</keyword>
<comment type="subcellular location">
    <subcellularLocation>
        <location evidence="1">Cell membrane</location>
        <topology evidence="1">Multi-pass membrane protein</topology>
    </subcellularLocation>
</comment>
<reference evidence="13" key="1">
    <citation type="journal article" date="2019" name="Int. J. Syst. Evol. Microbiol.">
        <title>The Global Catalogue of Microorganisms (GCM) 10K type strain sequencing project: providing services to taxonomists for standard genome sequencing and annotation.</title>
        <authorList>
            <consortium name="The Broad Institute Genomics Platform"/>
            <consortium name="The Broad Institute Genome Sequencing Center for Infectious Disease"/>
            <person name="Wu L."/>
            <person name="Ma J."/>
        </authorList>
    </citation>
    <scope>NUCLEOTIDE SEQUENCE [LARGE SCALE GENOMIC DNA]</scope>
    <source>
        <strain evidence="13">KCTC 52366</strain>
    </source>
</reference>
<evidence type="ECO:0000313" key="12">
    <source>
        <dbReference type="EMBL" id="MFC3144395.1"/>
    </source>
</evidence>
<feature type="transmembrane region" description="Helical" evidence="11">
    <location>
        <begin position="126"/>
        <end position="150"/>
    </location>
</feature>
<keyword evidence="4" id="KW-1003">Cell membrane</keyword>
<keyword evidence="8 11" id="KW-0472">Membrane</keyword>
<dbReference type="PANTHER" id="PTHR32196:SF71">
    <property type="entry name" value="AUTOINDUCER 2 IMPORT SYSTEM PERMEASE PROTEIN LSRD"/>
    <property type="match status" value="1"/>
</dbReference>
<evidence type="ECO:0000256" key="11">
    <source>
        <dbReference type="SAM" id="Phobius"/>
    </source>
</evidence>
<feature type="transmembrane region" description="Helical" evidence="11">
    <location>
        <begin position="162"/>
        <end position="180"/>
    </location>
</feature>
<evidence type="ECO:0000256" key="4">
    <source>
        <dbReference type="ARBA" id="ARBA00022475"/>
    </source>
</evidence>
<organism evidence="12 13">
    <name type="scientific">Psychromarinibacter halotolerans</name>
    <dbReference type="NCBI Taxonomy" id="1775175"/>
    <lineage>
        <taxon>Bacteria</taxon>
        <taxon>Pseudomonadati</taxon>
        <taxon>Pseudomonadota</taxon>
        <taxon>Alphaproteobacteria</taxon>
        <taxon>Rhodobacterales</taxon>
        <taxon>Paracoccaceae</taxon>
        <taxon>Psychromarinibacter</taxon>
    </lineage>
</organism>
<keyword evidence="5" id="KW-0997">Cell inner membrane</keyword>
<dbReference type="Proteomes" id="UP001595632">
    <property type="component" value="Unassembled WGS sequence"/>
</dbReference>
<evidence type="ECO:0000256" key="7">
    <source>
        <dbReference type="ARBA" id="ARBA00022989"/>
    </source>
</evidence>
<evidence type="ECO:0000256" key="10">
    <source>
        <dbReference type="ARBA" id="ARBA00039381"/>
    </source>
</evidence>
<evidence type="ECO:0000256" key="1">
    <source>
        <dbReference type="ARBA" id="ARBA00004651"/>
    </source>
</evidence>
<dbReference type="InterPro" id="IPR001851">
    <property type="entry name" value="ABC_transp_permease"/>
</dbReference>
<feature type="transmembrane region" description="Helical" evidence="11">
    <location>
        <begin position="289"/>
        <end position="309"/>
    </location>
</feature>
<evidence type="ECO:0000256" key="8">
    <source>
        <dbReference type="ARBA" id="ARBA00023136"/>
    </source>
</evidence>
<comment type="function">
    <text evidence="9">Part of the ABC transporter complex LsrABCD involved in autoinducer 2 (AI-2) import. Probably responsible for the translocation of the substrate across the membrane.</text>
</comment>
<gene>
    <name evidence="12" type="ORF">ACFOGP_16850</name>
</gene>
<evidence type="ECO:0000256" key="5">
    <source>
        <dbReference type="ARBA" id="ARBA00022519"/>
    </source>
</evidence>
<keyword evidence="6 11" id="KW-0812">Transmembrane</keyword>
<accession>A0ABV7GWR0</accession>
<evidence type="ECO:0000256" key="3">
    <source>
        <dbReference type="ARBA" id="ARBA00022448"/>
    </source>
</evidence>
<feature type="transmembrane region" description="Helical" evidence="11">
    <location>
        <begin position="94"/>
        <end position="114"/>
    </location>
</feature>
<proteinExistence type="predicted"/>
<evidence type="ECO:0000256" key="2">
    <source>
        <dbReference type="ARBA" id="ARBA00011262"/>
    </source>
</evidence>
<name>A0ABV7GWR0_9RHOB</name>
<dbReference type="RefSeq" id="WP_275633895.1">
    <property type="nucleotide sequence ID" value="NZ_JARGYD010000006.1"/>
</dbReference>
<dbReference type="EMBL" id="JBHRTB010000010">
    <property type="protein sequence ID" value="MFC3144395.1"/>
    <property type="molecule type" value="Genomic_DNA"/>
</dbReference>
<evidence type="ECO:0000313" key="13">
    <source>
        <dbReference type="Proteomes" id="UP001595632"/>
    </source>
</evidence>
<keyword evidence="7 11" id="KW-1133">Transmembrane helix</keyword>
<feature type="transmembrane region" description="Helical" evidence="11">
    <location>
        <begin position="211"/>
        <end position="233"/>
    </location>
</feature>
<keyword evidence="13" id="KW-1185">Reference proteome</keyword>
<dbReference type="CDD" id="cd06579">
    <property type="entry name" value="TM_PBP1_transp_AraH_like"/>
    <property type="match status" value="1"/>
</dbReference>